<dbReference type="Pfam" id="PF08245">
    <property type="entry name" value="Mur_ligase_M"/>
    <property type="match status" value="1"/>
</dbReference>
<dbReference type="GO" id="GO:0009252">
    <property type="term" value="P:peptidoglycan biosynthetic process"/>
    <property type="evidence" value="ECO:0007669"/>
    <property type="project" value="UniProtKB-UniRule"/>
</dbReference>
<evidence type="ECO:0000256" key="1">
    <source>
        <dbReference type="ARBA" id="ARBA00004752"/>
    </source>
</evidence>
<dbReference type="PANTHER" id="PTHR23135:SF4">
    <property type="entry name" value="UDP-N-ACETYLMURAMOYL-L-ALANYL-D-GLUTAMATE--2,6-DIAMINOPIMELATE LIGASE MURE HOMOLOG, CHLOROPLASTIC"/>
    <property type="match status" value="1"/>
</dbReference>
<proteinExistence type="inferred from homology"/>
<sequence length="491" mass="54765">MKLPELLRHIPYFQTNKPLKDIEVNGVEMDSRNVKEGDLFICLPGEHFDGHDFAQQAVQQGAAALICERPLEVSIPYIVVPDTNRAMGSIANTFYHYPTTSMQLIGITGTNGKTSISYLLDEIFQMNRHQTGLIGTIQMKINESVYPVKNTTPDSLFLQKSFHEMKERNVDTAVMEVSSHALDKGRVHGCDFDVAVFTNLSQDHLDYHGNMDEYLHAKSLLFAQLGNTFNPEKPKFAVINEDDPAADVMKRSTAQPVLSYGIQKEAAIMADNLQLHEKGTTFTLTTPEGEVTINSSLMGKFNVYNMLAAAGAAIASGVKLDVIKQALEATKGVRGRFEPVEEGQPFGVVIDYAHTPDSLHNVLQTMQEFCRGKVRVVVGCGGDRDRTKRPLMADVAMEFGDHAIFTSDNPRTEPPEQILDDMVEHLEAGGYERIVDRKEAIRFAVEKAQPGDMILIAGKGHETYQDINGKRYEFDDREVARELLKQLKESK</sequence>
<evidence type="ECO:0000256" key="5">
    <source>
        <dbReference type="ARBA" id="ARBA00022984"/>
    </source>
</evidence>
<keyword evidence="15" id="KW-0963">Cytoplasm</keyword>
<evidence type="ECO:0000256" key="9">
    <source>
        <dbReference type="ARBA" id="ARBA00056782"/>
    </source>
</evidence>
<feature type="binding site" evidence="15">
    <location>
        <position position="462"/>
    </location>
    <ligand>
        <name>meso-2,6-diaminopimelate</name>
        <dbReference type="ChEBI" id="CHEBI:57791"/>
    </ligand>
</feature>
<dbReference type="GO" id="GO:0008765">
    <property type="term" value="F:UDP-N-acetylmuramoylalanyl-D-glutamate-2,6-diaminopimelate ligase activity"/>
    <property type="evidence" value="ECO:0007669"/>
    <property type="project" value="UniProtKB-UniRule"/>
</dbReference>
<dbReference type="STRING" id="571932.SAMN05421743_12333"/>
<dbReference type="UniPathway" id="UPA00219"/>
<dbReference type="GO" id="GO:0008360">
    <property type="term" value="P:regulation of cell shape"/>
    <property type="evidence" value="ECO:0007669"/>
    <property type="project" value="UniProtKB-KW"/>
</dbReference>
<evidence type="ECO:0000256" key="7">
    <source>
        <dbReference type="ARBA" id="ARBA00023316"/>
    </source>
</evidence>
<evidence type="ECO:0000256" key="16">
    <source>
        <dbReference type="RuleBase" id="RU004135"/>
    </source>
</evidence>
<evidence type="ECO:0000256" key="2">
    <source>
        <dbReference type="ARBA" id="ARBA00005898"/>
    </source>
</evidence>
<dbReference type="InterPro" id="IPR004101">
    <property type="entry name" value="Mur_ligase_C"/>
</dbReference>
<feature type="binding site" evidence="15">
    <location>
        <position position="384"/>
    </location>
    <ligand>
        <name>meso-2,6-diaminopimelate</name>
        <dbReference type="ChEBI" id="CHEBI:57791"/>
    </ligand>
</feature>
<dbReference type="InterPro" id="IPR000713">
    <property type="entry name" value="Mur_ligase_N"/>
</dbReference>
<evidence type="ECO:0000256" key="11">
    <source>
        <dbReference type="ARBA" id="ARBA00072883"/>
    </source>
</evidence>
<dbReference type="FunFam" id="3.90.190.20:FF:000006">
    <property type="entry name" value="UDP-N-acetylmuramoyl-L-alanyl-D-glutamate--2,6-diaminopimelate ligase"/>
    <property type="match status" value="1"/>
</dbReference>
<dbReference type="GO" id="GO:0005524">
    <property type="term" value="F:ATP binding"/>
    <property type="evidence" value="ECO:0007669"/>
    <property type="project" value="UniProtKB-UniRule"/>
</dbReference>
<dbReference type="OrthoDB" id="9800958at2"/>
<reference evidence="20 21" key="1">
    <citation type="submission" date="2016-10" db="EMBL/GenBank/DDBJ databases">
        <authorList>
            <person name="de Groot N.N."/>
        </authorList>
    </citation>
    <scope>NUCLEOTIDE SEQUENCE [LARGE SCALE GENOMIC DNA]</scope>
    <source>
        <strain evidence="20 21">CCM7597</strain>
    </source>
</reference>
<comment type="PTM">
    <text evidence="15">Carboxylation is probably crucial for Mg(2+) binding and, consequently, for the gamma-phosphate positioning of ATP.</text>
</comment>
<feature type="short sequence motif" description="Meso-diaminopimelate recognition motif" evidence="15">
    <location>
        <begin position="408"/>
        <end position="411"/>
    </location>
</feature>
<evidence type="ECO:0000256" key="14">
    <source>
        <dbReference type="ARBA" id="ARBA00081560"/>
    </source>
</evidence>
<dbReference type="GO" id="GO:0005737">
    <property type="term" value="C:cytoplasm"/>
    <property type="evidence" value="ECO:0007669"/>
    <property type="project" value="UniProtKB-SubCell"/>
</dbReference>
<feature type="domain" description="Mur ligase C-terminal" evidence="18">
    <location>
        <begin position="335"/>
        <end position="460"/>
    </location>
</feature>
<dbReference type="HAMAP" id="MF_00208">
    <property type="entry name" value="MurE"/>
    <property type="match status" value="1"/>
</dbReference>
<dbReference type="EMBL" id="FNQR01000023">
    <property type="protein sequence ID" value="SEB17290.1"/>
    <property type="molecule type" value="Genomic_DNA"/>
</dbReference>
<dbReference type="PANTHER" id="PTHR23135">
    <property type="entry name" value="MUR LIGASE FAMILY MEMBER"/>
    <property type="match status" value="1"/>
</dbReference>
<dbReference type="InterPro" id="IPR005761">
    <property type="entry name" value="UDP-N-AcMur-Glu-dNH2Pim_ligase"/>
</dbReference>
<dbReference type="AlphaFoldDB" id="A0A1H4H7B1"/>
<feature type="binding site" evidence="15">
    <location>
        <position position="150"/>
    </location>
    <ligand>
        <name>UDP-N-acetyl-alpha-D-muramoyl-L-alanyl-D-glutamate</name>
        <dbReference type="ChEBI" id="CHEBI:83900"/>
    </ligand>
</feature>
<keyword evidence="15" id="KW-0460">Magnesium</keyword>
<dbReference type="InterPro" id="IPR036615">
    <property type="entry name" value="Mur_ligase_C_dom_sf"/>
</dbReference>
<dbReference type="GO" id="GO:0051301">
    <property type="term" value="P:cell division"/>
    <property type="evidence" value="ECO:0007669"/>
    <property type="project" value="UniProtKB-KW"/>
</dbReference>
<evidence type="ECO:0000256" key="3">
    <source>
        <dbReference type="ARBA" id="ARBA00022618"/>
    </source>
</evidence>
<keyword evidence="4 15" id="KW-0133">Cell shape</keyword>
<dbReference type="RefSeq" id="WP_093046619.1">
    <property type="nucleotide sequence ID" value="NZ_FNQR01000023.1"/>
</dbReference>
<evidence type="ECO:0000256" key="15">
    <source>
        <dbReference type="HAMAP-Rule" id="MF_00208"/>
    </source>
</evidence>
<protein>
    <recommendedName>
        <fullName evidence="11 15">UDP-N-acetylmuramoyl-L-alanyl-D-glutamate--2,6-diaminopimelate ligase</fullName>
        <ecNumber evidence="10 15">6.3.2.13</ecNumber>
    </recommendedName>
    <alternativeName>
        <fullName evidence="12 15">Meso-A2pm-adding enzyme</fullName>
    </alternativeName>
    <alternativeName>
        <fullName evidence="13 15">Meso-diaminopimelate-adding enzyme</fullName>
    </alternativeName>
    <alternativeName>
        <fullName evidence="14 15">UDP-MurNAc-L-Ala-D-Glu:meso-diaminopimelate ligase</fullName>
    </alternativeName>
    <alternativeName>
        <fullName evidence="15">UDP-MurNAc-tripeptide synthetase</fullName>
    </alternativeName>
    <alternativeName>
        <fullName evidence="15">UDP-N-acetylmuramyl-tripeptide synthetase</fullName>
    </alternativeName>
</protein>
<dbReference type="EC" id="6.3.2.13" evidence="10 15"/>
<keyword evidence="3 15" id="KW-0132">Cell division</keyword>
<dbReference type="Pfam" id="PF02875">
    <property type="entry name" value="Mur_ligase_C"/>
    <property type="match status" value="1"/>
</dbReference>
<dbReference type="GO" id="GO:0000287">
    <property type="term" value="F:magnesium ion binding"/>
    <property type="evidence" value="ECO:0007669"/>
    <property type="project" value="UniProtKB-UniRule"/>
</dbReference>
<keyword evidence="5 15" id="KW-0573">Peptidoglycan synthesis</keyword>
<dbReference type="NCBIfam" id="NF001126">
    <property type="entry name" value="PRK00139.1-4"/>
    <property type="match status" value="1"/>
</dbReference>
<evidence type="ECO:0000256" key="13">
    <source>
        <dbReference type="ARBA" id="ARBA00076158"/>
    </source>
</evidence>
<evidence type="ECO:0000256" key="10">
    <source>
        <dbReference type="ARBA" id="ARBA00066633"/>
    </source>
</evidence>
<feature type="binding site" evidence="15">
    <location>
        <position position="186"/>
    </location>
    <ligand>
        <name>UDP-N-acetyl-alpha-D-muramoyl-L-alanyl-D-glutamate</name>
        <dbReference type="ChEBI" id="CHEBI:83900"/>
    </ligand>
</feature>
<evidence type="ECO:0000256" key="8">
    <source>
        <dbReference type="ARBA" id="ARBA00050251"/>
    </source>
</evidence>
<keyword evidence="7 15" id="KW-0961">Cell wall biogenesis/degradation</keyword>
<comment type="function">
    <text evidence="9 15">Catalyzes the addition of meso-diaminopimelic acid to the nucleotide precursor UDP-N-acetylmuramoyl-L-alanyl-D-glutamate (UMAG) in the biosynthesis of bacterial cell-wall peptidoglycan.</text>
</comment>
<dbReference type="InterPro" id="IPR013221">
    <property type="entry name" value="Mur_ligase_cen"/>
</dbReference>
<dbReference type="InterPro" id="IPR036565">
    <property type="entry name" value="Mur-like_cat_sf"/>
</dbReference>
<feature type="binding site" evidence="15">
    <location>
        <begin position="109"/>
        <end position="115"/>
    </location>
    <ligand>
        <name>ATP</name>
        <dbReference type="ChEBI" id="CHEBI:30616"/>
    </ligand>
</feature>
<feature type="binding site" evidence="15">
    <location>
        <position position="31"/>
    </location>
    <ligand>
        <name>UDP-N-acetyl-alpha-D-muramoyl-L-alanyl-D-glutamate</name>
        <dbReference type="ChEBI" id="CHEBI:83900"/>
    </ligand>
</feature>
<feature type="modified residue" description="N6-carboxylysine" evidence="15">
    <location>
        <position position="218"/>
    </location>
</feature>
<dbReference type="SUPFAM" id="SSF63418">
    <property type="entry name" value="MurE/MurF N-terminal domain"/>
    <property type="match status" value="1"/>
</dbReference>
<evidence type="ECO:0000313" key="20">
    <source>
        <dbReference type="EMBL" id="SEB17290.1"/>
    </source>
</evidence>
<evidence type="ECO:0000259" key="19">
    <source>
        <dbReference type="Pfam" id="PF08245"/>
    </source>
</evidence>
<gene>
    <name evidence="15" type="primary">murE</name>
    <name evidence="20" type="ORF">SAMN05421743_12333</name>
</gene>
<dbReference type="Gene3D" id="3.40.1390.10">
    <property type="entry name" value="MurE/MurF, N-terminal domain"/>
    <property type="match status" value="1"/>
</dbReference>
<feature type="binding site" evidence="15">
    <location>
        <begin position="408"/>
        <end position="411"/>
    </location>
    <ligand>
        <name>meso-2,6-diaminopimelate</name>
        <dbReference type="ChEBI" id="CHEBI:57791"/>
    </ligand>
</feature>
<comment type="pathway">
    <text evidence="1 15 16">Cell wall biogenesis; peptidoglycan biosynthesis.</text>
</comment>
<comment type="catalytic activity">
    <reaction evidence="8 15">
        <text>UDP-N-acetyl-alpha-D-muramoyl-L-alanyl-D-glutamate + meso-2,6-diaminopimelate + ATP = UDP-N-acetyl-alpha-D-muramoyl-L-alanyl-gamma-D-glutamyl-meso-2,6-diaminopimelate + ADP + phosphate + H(+)</text>
        <dbReference type="Rhea" id="RHEA:23676"/>
        <dbReference type="ChEBI" id="CHEBI:15378"/>
        <dbReference type="ChEBI" id="CHEBI:30616"/>
        <dbReference type="ChEBI" id="CHEBI:43474"/>
        <dbReference type="ChEBI" id="CHEBI:57791"/>
        <dbReference type="ChEBI" id="CHEBI:83900"/>
        <dbReference type="ChEBI" id="CHEBI:83905"/>
        <dbReference type="ChEBI" id="CHEBI:456216"/>
        <dbReference type="EC" id="6.3.2.13"/>
    </reaction>
</comment>
<keyword evidence="15" id="KW-0067">ATP-binding</keyword>
<feature type="binding site" evidence="15">
    <location>
        <begin position="151"/>
        <end position="152"/>
    </location>
    <ligand>
        <name>UDP-N-acetyl-alpha-D-muramoyl-L-alanyl-D-glutamate</name>
        <dbReference type="ChEBI" id="CHEBI:83900"/>
    </ligand>
</feature>
<keyword evidence="6 15" id="KW-0131">Cell cycle</keyword>
<evidence type="ECO:0000256" key="6">
    <source>
        <dbReference type="ARBA" id="ARBA00023306"/>
    </source>
</evidence>
<evidence type="ECO:0000256" key="4">
    <source>
        <dbReference type="ARBA" id="ARBA00022960"/>
    </source>
</evidence>
<dbReference type="Proteomes" id="UP000198584">
    <property type="component" value="Unassembled WGS sequence"/>
</dbReference>
<feature type="domain" description="Mur ligase central" evidence="19">
    <location>
        <begin position="107"/>
        <end position="313"/>
    </location>
</feature>
<comment type="subcellular location">
    <subcellularLocation>
        <location evidence="15 16">Cytoplasm</location>
    </subcellularLocation>
</comment>
<dbReference type="InterPro" id="IPR035911">
    <property type="entry name" value="MurE/MurF_N"/>
</dbReference>
<comment type="cofactor">
    <cofactor evidence="15">
        <name>Mg(2+)</name>
        <dbReference type="ChEBI" id="CHEBI:18420"/>
    </cofactor>
</comment>
<evidence type="ECO:0000259" key="18">
    <source>
        <dbReference type="Pfam" id="PF02875"/>
    </source>
</evidence>
<dbReference type="Gene3D" id="3.90.190.20">
    <property type="entry name" value="Mur ligase, C-terminal domain"/>
    <property type="match status" value="1"/>
</dbReference>
<name>A0A1H4H7B1_9BACI</name>
<feature type="binding site" evidence="15">
    <location>
        <position position="458"/>
    </location>
    <ligand>
        <name>meso-2,6-diaminopimelate</name>
        <dbReference type="ChEBI" id="CHEBI:57791"/>
    </ligand>
</feature>
<feature type="domain" description="Mur ligase N-terminal catalytic" evidence="17">
    <location>
        <begin position="23"/>
        <end position="95"/>
    </location>
</feature>
<dbReference type="NCBIfam" id="NF001124">
    <property type="entry name" value="PRK00139.1-2"/>
    <property type="match status" value="1"/>
</dbReference>
<evidence type="ECO:0000256" key="12">
    <source>
        <dbReference type="ARBA" id="ARBA00075482"/>
    </source>
</evidence>
<organism evidence="20 21">
    <name type="scientific">Thalassobacillus cyri</name>
    <dbReference type="NCBI Taxonomy" id="571932"/>
    <lineage>
        <taxon>Bacteria</taxon>
        <taxon>Bacillati</taxon>
        <taxon>Bacillota</taxon>
        <taxon>Bacilli</taxon>
        <taxon>Bacillales</taxon>
        <taxon>Bacillaceae</taxon>
        <taxon>Thalassobacillus</taxon>
    </lineage>
</organism>
<evidence type="ECO:0000313" key="21">
    <source>
        <dbReference type="Proteomes" id="UP000198584"/>
    </source>
</evidence>
<dbReference type="SUPFAM" id="SSF53244">
    <property type="entry name" value="MurD-like peptide ligases, peptide-binding domain"/>
    <property type="match status" value="1"/>
</dbReference>
<dbReference type="Pfam" id="PF01225">
    <property type="entry name" value="Mur_ligase"/>
    <property type="match status" value="1"/>
</dbReference>
<dbReference type="Gene3D" id="3.40.1190.10">
    <property type="entry name" value="Mur-like, catalytic domain"/>
    <property type="match status" value="1"/>
</dbReference>
<comment type="similarity">
    <text evidence="2 15">Belongs to the MurCDEF family. MurE subfamily.</text>
</comment>
<keyword evidence="15" id="KW-0547">Nucleotide-binding</keyword>
<dbReference type="GO" id="GO:0071555">
    <property type="term" value="P:cell wall organization"/>
    <property type="evidence" value="ECO:0007669"/>
    <property type="project" value="UniProtKB-KW"/>
</dbReference>
<keyword evidence="21" id="KW-1185">Reference proteome</keyword>
<evidence type="ECO:0000259" key="17">
    <source>
        <dbReference type="Pfam" id="PF01225"/>
    </source>
</evidence>
<feature type="binding site" evidence="15">
    <location>
        <position position="178"/>
    </location>
    <ligand>
        <name>UDP-N-acetyl-alpha-D-muramoyl-L-alanyl-D-glutamate</name>
        <dbReference type="ChEBI" id="CHEBI:83900"/>
    </ligand>
</feature>
<accession>A0A1H4H7B1</accession>
<keyword evidence="15 20" id="KW-0436">Ligase</keyword>
<dbReference type="NCBIfam" id="TIGR01085">
    <property type="entry name" value="murE"/>
    <property type="match status" value="1"/>
</dbReference>
<dbReference type="SUPFAM" id="SSF53623">
    <property type="entry name" value="MurD-like peptide ligases, catalytic domain"/>
    <property type="match status" value="1"/>
</dbReference>
<comment type="caution">
    <text evidence="15">Lacks conserved residue(s) required for the propagation of feature annotation.</text>
</comment>